<gene>
    <name evidence="1" type="ORF">DERF_007942</name>
</gene>
<dbReference type="AlphaFoldDB" id="A0A922I0I3"/>
<protein>
    <submittedName>
        <fullName evidence="1">Uncharacterized protein</fullName>
    </submittedName>
</protein>
<accession>A0A922I0I3</accession>
<proteinExistence type="predicted"/>
<name>A0A922I0I3_DERFA</name>
<reference evidence="1" key="2">
    <citation type="journal article" date="2022" name="Res Sq">
        <title>Comparative Genomics Reveals Insights into the Divergent Evolution of Astigmatic Mites and Household Pest Adaptations.</title>
        <authorList>
            <person name="Xiong Q."/>
            <person name="Wan A.T.-Y."/>
            <person name="Liu X.-Y."/>
            <person name="Fung C.S.-H."/>
            <person name="Xiao X."/>
            <person name="Malainual N."/>
            <person name="Hou J."/>
            <person name="Wang L."/>
            <person name="Wang M."/>
            <person name="Yang K."/>
            <person name="Cui Y."/>
            <person name="Leung E."/>
            <person name="Nong W."/>
            <person name="Shin S.-K."/>
            <person name="Au S."/>
            <person name="Jeong K.Y."/>
            <person name="Chew F.T."/>
            <person name="Hui J."/>
            <person name="Leung T.F."/>
            <person name="Tungtrongchitr A."/>
            <person name="Zhong N."/>
            <person name="Liu Z."/>
            <person name="Tsui S."/>
        </authorList>
    </citation>
    <scope>NUCLEOTIDE SEQUENCE</scope>
    <source>
        <strain evidence="1">Derf</strain>
        <tissue evidence="1">Whole organism</tissue>
    </source>
</reference>
<evidence type="ECO:0000313" key="1">
    <source>
        <dbReference type="EMBL" id="KAH9517264.1"/>
    </source>
</evidence>
<keyword evidence="2" id="KW-1185">Reference proteome</keyword>
<comment type="caution">
    <text evidence="1">The sequence shown here is derived from an EMBL/GenBank/DDBJ whole genome shotgun (WGS) entry which is preliminary data.</text>
</comment>
<sequence length="61" mass="6921">MTTAATFTFNNWTISIDFFVTLLQIGHVTNDESFSNVGNGNTEPQRAQKSFDTIEFIILYI</sequence>
<reference evidence="1" key="1">
    <citation type="submission" date="2013-05" db="EMBL/GenBank/DDBJ databases">
        <authorList>
            <person name="Yim A.K.Y."/>
            <person name="Chan T.F."/>
            <person name="Ji K.M."/>
            <person name="Liu X.Y."/>
            <person name="Zhou J.W."/>
            <person name="Li R.Q."/>
            <person name="Yang K.Y."/>
            <person name="Li J."/>
            <person name="Li M."/>
            <person name="Law P.T.W."/>
            <person name="Wu Y.L."/>
            <person name="Cai Z.L."/>
            <person name="Qin H."/>
            <person name="Bao Y."/>
            <person name="Leung R.K.K."/>
            <person name="Ng P.K.S."/>
            <person name="Zou J."/>
            <person name="Zhong X.J."/>
            <person name="Ran P.X."/>
            <person name="Zhong N.S."/>
            <person name="Liu Z.G."/>
            <person name="Tsui S.K.W."/>
        </authorList>
    </citation>
    <scope>NUCLEOTIDE SEQUENCE</scope>
    <source>
        <strain evidence="1">Derf</strain>
        <tissue evidence="1">Whole organism</tissue>
    </source>
</reference>
<evidence type="ECO:0000313" key="2">
    <source>
        <dbReference type="Proteomes" id="UP000790347"/>
    </source>
</evidence>
<organism evidence="1 2">
    <name type="scientific">Dermatophagoides farinae</name>
    <name type="common">American house dust mite</name>
    <dbReference type="NCBI Taxonomy" id="6954"/>
    <lineage>
        <taxon>Eukaryota</taxon>
        <taxon>Metazoa</taxon>
        <taxon>Ecdysozoa</taxon>
        <taxon>Arthropoda</taxon>
        <taxon>Chelicerata</taxon>
        <taxon>Arachnida</taxon>
        <taxon>Acari</taxon>
        <taxon>Acariformes</taxon>
        <taxon>Sarcoptiformes</taxon>
        <taxon>Astigmata</taxon>
        <taxon>Psoroptidia</taxon>
        <taxon>Analgoidea</taxon>
        <taxon>Pyroglyphidae</taxon>
        <taxon>Dermatophagoidinae</taxon>
        <taxon>Dermatophagoides</taxon>
    </lineage>
</organism>
<dbReference type="EMBL" id="ASGP02000003">
    <property type="protein sequence ID" value="KAH9517264.1"/>
    <property type="molecule type" value="Genomic_DNA"/>
</dbReference>
<dbReference type="Proteomes" id="UP000790347">
    <property type="component" value="Unassembled WGS sequence"/>
</dbReference>